<evidence type="ECO:0000313" key="2">
    <source>
        <dbReference type="EMBL" id="KON86881.1"/>
    </source>
</evidence>
<protein>
    <recommendedName>
        <fullName evidence="1">DUF7402 domain-containing protein</fullName>
    </recommendedName>
</protein>
<dbReference type="InterPro" id="IPR055826">
    <property type="entry name" value="DUF7402"/>
</dbReference>
<dbReference type="PATRIC" id="fig|1459.3.peg.1851"/>
<dbReference type="STRING" id="1459.AF332_08725"/>
<dbReference type="SUPFAM" id="SSF49785">
    <property type="entry name" value="Galactose-binding domain-like"/>
    <property type="match status" value="1"/>
</dbReference>
<dbReference type="InterPro" id="IPR008979">
    <property type="entry name" value="Galactose-bd-like_sf"/>
</dbReference>
<dbReference type="OrthoDB" id="5674083at2"/>
<organism evidence="2 3">
    <name type="scientific">Sporosarcina globispora</name>
    <name type="common">Bacillus globisporus</name>
    <dbReference type="NCBI Taxonomy" id="1459"/>
    <lineage>
        <taxon>Bacteria</taxon>
        <taxon>Bacillati</taxon>
        <taxon>Bacillota</taxon>
        <taxon>Bacilli</taxon>
        <taxon>Bacillales</taxon>
        <taxon>Caryophanaceae</taxon>
        <taxon>Sporosarcina</taxon>
    </lineage>
</organism>
<keyword evidence="3" id="KW-1185">Reference proteome</keyword>
<sequence>MDRRSYASSYFNDNYSPGKAFDGIIGQSGSSEWASKGEQDPWIQLNWETNQTFNKIIFHDRPNLDDWAPGGTLTFSDESTVTVSGIPNDGSAYTVTFPDKSVTWVKFQVSGGSGPNVGLSEMKIFAPVHPAAETSVLETETVKN</sequence>
<gene>
    <name evidence="2" type="ORF">AF332_08725</name>
</gene>
<feature type="domain" description="DUF7402" evidence="1">
    <location>
        <begin position="6"/>
        <end position="125"/>
    </location>
</feature>
<name>A0A0M0GBS5_SPOGL</name>
<dbReference type="Pfam" id="PF24135">
    <property type="entry name" value="DUF7402"/>
    <property type="match status" value="1"/>
</dbReference>
<dbReference type="EMBL" id="LGUF01000007">
    <property type="protein sequence ID" value="KON86881.1"/>
    <property type="molecule type" value="Genomic_DNA"/>
</dbReference>
<accession>A0A0M0GBS5</accession>
<dbReference type="AlphaFoldDB" id="A0A0M0GBS5"/>
<evidence type="ECO:0000313" key="3">
    <source>
        <dbReference type="Proteomes" id="UP000037109"/>
    </source>
</evidence>
<dbReference type="RefSeq" id="WP_053434240.1">
    <property type="nucleotide sequence ID" value="NZ_LGUF01000007.1"/>
</dbReference>
<reference evidence="3" key="1">
    <citation type="submission" date="2015-07" db="EMBL/GenBank/DDBJ databases">
        <title>Fjat-10036 dsm4.</title>
        <authorList>
            <person name="Liu B."/>
            <person name="Wang J."/>
            <person name="Zhu Y."/>
            <person name="Liu G."/>
            <person name="Chen Q."/>
            <person name="Chen Z."/>
            <person name="Lan J."/>
            <person name="Che J."/>
            <person name="Ge C."/>
            <person name="Shi H."/>
            <person name="Pan Z."/>
            <person name="Liu X."/>
        </authorList>
    </citation>
    <scope>NUCLEOTIDE SEQUENCE [LARGE SCALE GENOMIC DNA]</scope>
    <source>
        <strain evidence="3">DSM 4</strain>
    </source>
</reference>
<comment type="caution">
    <text evidence="2">The sequence shown here is derived from an EMBL/GenBank/DDBJ whole genome shotgun (WGS) entry which is preliminary data.</text>
</comment>
<dbReference type="Proteomes" id="UP000037109">
    <property type="component" value="Unassembled WGS sequence"/>
</dbReference>
<proteinExistence type="predicted"/>
<evidence type="ECO:0000259" key="1">
    <source>
        <dbReference type="Pfam" id="PF24135"/>
    </source>
</evidence>
<dbReference type="Gene3D" id="2.60.120.260">
    <property type="entry name" value="Galactose-binding domain-like"/>
    <property type="match status" value="1"/>
</dbReference>